<feature type="domain" description="Helicase/UvrB N-terminal" evidence="1">
    <location>
        <begin position="93"/>
        <end position="334"/>
    </location>
</feature>
<dbReference type="GO" id="GO:0005524">
    <property type="term" value="F:ATP binding"/>
    <property type="evidence" value="ECO:0007669"/>
    <property type="project" value="InterPro"/>
</dbReference>
<evidence type="ECO:0000313" key="4">
    <source>
        <dbReference type="Proteomes" id="UP000182059"/>
    </source>
</evidence>
<gene>
    <name evidence="3" type="ORF">AUK15_00725</name>
</gene>
<evidence type="ECO:0000259" key="2">
    <source>
        <dbReference type="Pfam" id="PF19778"/>
    </source>
</evidence>
<keyword evidence="3" id="KW-0378">Hydrolase</keyword>
<evidence type="ECO:0000313" key="3">
    <source>
        <dbReference type="EMBL" id="OIP66245.1"/>
    </source>
</evidence>
<dbReference type="GO" id="GO:0003677">
    <property type="term" value="F:DNA binding"/>
    <property type="evidence" value="ECO:0007669"/>
    <property type="project" value="InterPro"/>
</dbReference>
<dbReference type="InterPro" id="IPR027417">
    <property type="entry name" value="P-loop_NTPase"/>
</dbReference>
<dbReference type="Pfam" id="PF04851">
    <property type="entry name" value="ResIII"/>
    <property type="match status" value="1"/>
</dbReference>
<dbReference type="GO" id="GO:0005829">
    <property type="term" value="C:cytosol"/>
    <property type="evidence" value="ECO:0007669"/>
    <property type="project" value="TreeGrafter"/>
</dbReference>
<comment type="caution">
    <text evidence="3">The sequence shown here is derived from an EMBL/GenBank/DDBJ whole genome shotgun (WGS) entry which is preliminary data.</text>
</comment>
<reference evidence="3 4" key="1">
    <citation type="journal article" date="2016" name="Environ. Microbiol.">
        <title>Genomic resolution of a cold subsurface aquifer community provides metabolic insights for novel microbes adapted to high CO concentrations.</title>
        <authorList>
            <person name="Probst A.J."/>
            <person name="Castelle C.J."/>
            <person name="Singh A."/>
            <person name="Brown C.T."/>
            <person name="Anantharaman K."/>
            <person name="Sharon I."/>
            <person name="Hug L.A."/>
            <person name="Burstein D."/>
            <person name="Emerson J.B."/>
            <person name="Thomas B.C."/>
            <person name="Banfield J.F."/>
        </authorList>
    </citation>
    <scope>NUCLEOTIDE SEQUENCE [LARGE SCALE GENOMIC DNA]</scope>
    <source>
        <strain evidence="3">CG2_30_43_9</strain>
    </source>
</reference>
<sequence length="892" mass="103406">MALHKNFPRDPYKILEPNVRWFPADEDLREQGYEKLLPPFVPELRKEIKSWREKNYEGASATSKALLNWWFKTEHTTFDLKGIAVPFRYYFAQREAVETVIWLYDVAGVESKYDLIKYDKLGRVSPNMFTEDWLRFVVKMATGSGKTKVMSLILAWAYFHKMYEKDSGLARNFLLITPNIIVLERIKTDFEGLKIFYEDPILPDNGYEGQNWQDDFQVTLHLQDEVRTISTTGNIFLTNIHRVFEGDVKEASSDDEDTSDYFLGNKPVTKTNESRVDLGEIIRDVDELIVINDEAHHIHDDKLAWFRSIQDIHNKLLQKDKKLALQIDVTATPKHNNGAIFVQTVSDYPLVEAIHQRVVKNPVLPDQASRAKLTERQSSLFTEKYEDFIRLGVEEWRKTYKELEPTGKKSILFIMTDDTTNCDDVASYLEKTYSDLKGAVLTIHTNKSGDISETVKGKDEEELRKLREQANAIDSSESPFKVIVSVLMLKEGWDVRNVTTIVGLRAYSSKSNILPEQTLGRGLRRMFFGRDDVEEYVSVIGTPAFMEFVESIKAEGVELEKRKMGTGVGPITPIVIEVDNQNVKKDILSLDIELPILTPRIQREYKNLGELNVSKFPHKKIKLKEFSEKEKKEIVFREVVDEKIHHTTVLDSSIEPNYQSAIGFFVQTIMKELRLFGCYDILFGEVKEFVKSHLFESPVDLEDLNVLRNLSELEATKTIVETFKKEINNLTVKDVGDTEVKNYIKVSDSRPFVVNDKKYLLPKKSVFNKIVGDSDFELEFADFLEGCDDVVSFAKNYYEVHFKIDYKNADGSISYYYPDFFVKIDSKNIYIVETKGREDLDDPLKIERLRQWCEDANGRQKKITYKMLYVKQEQWDKYKPKDFGELVKNFSG</sequence>
<organism evidence="3 4">
    <name type="scientific">Candidatus Nomurabacteria bacterium CG2_30_43_9</name>
    <dbReference type="NCBI Taxonomy" id="1805283"/>
    <lineage>
        <taxon>Bacteria</taxon>
        <taxon>Candidatus Nomuraibacteriota</taxon>
    </lineage>
</organism>
<dbReference type="GO" id="GO:0016787">
    <property type="term" value="F:hydrolase activity"/>
    <property type="evidence" value="ECO:0007669"/>
    <property type="project" value="InterPro"/>
</dbReference>
<dbReference type="Gene3D" id="3.40.50.300">
    <property type="entry name" value="P-loop containing nucleotide triphosphate hydrolases"/>
    <property type="match status" value="2"/>
</dbReference>
<name>A0A1J5G105_9BACT</name>
<keyword evidence="3" id="KW-0540">Nuclease</keyword>
<dbReference type="InterPro" id="IPR050742">
    <property type="entry name" value="Helicase_Restrict-Modif_Enz"/>
</dbReference>
<accession>A0A1J5G105</accession>
<dbReference type="AlphaFoldDB" id="A0A1J5G105"/>
<dbReference type="Proteomes" id="UP000182059">
    <property type="component" value="Unassembled WGS sequence"/>
</dbReference>
<feature type="domain" description="Type III restriction enzyme C-terminal endonuclease" evidence="2">
    <location>
        <begin position="763"/>
        <end position="856"/>
    </location>
</feature>
<dbReference type="SUPFAM" id="SSF52540">
    <property type="entry name" value="P-loop containing nucleoside triphosphate hydrolases"/>
    <property type="match status" value="1"/>
</dbReference>
<keyword evidence="3" id="KW-0255">Endonuclease</keyword>
<protein>
    <submittedName>
        <fullName evidence="3">Type III restriction endonuclease subunit R</fullName>
    </submittedName>
</protein>
<dbReference type="EMBL" id="MNYX01000017">
    <property type="protein sequence ID" value="OIP66245.1"/>
    <property type="molecule type" value="Genomic_DNA"/>
</dbReference>
<dbReference type="Pfam" id="PF19778">
    <property type="entry name" value="RE_endonuc"/>
    <property type="match status" value="1"/>
</dbReference>
<dbReference type="InterPro" id="IPR006935">
    <property type="entry name" value="Helicase/UvrB_N"/>
</dbReference>
<proteinExistence type="predicted"/>
<dbReference type="GO" id="GO:0004519">
    <property type="term" value="F:endonuclease activity"/>
    <property type="evidence" value="ECO:0007669"/>
    <property type="project" value="UniProtKB-KW"/>
</dbReference>
<dbReference type="PANTHER" id="PTHR47396">
    <property type="entry name" value="TYPE I RESTRICTION ENZYME ECOKI R PROTEIN"/>
    <property type="match status" value="1"/>
</dbReference>
<evidence type="ECO:0000259" key="1">
    <source>
        <dbReference type="Pfam" id="PF04851"/>
    </source>
</evidence>
<dbReference type="PANTHER" id="PTHR47396:SF1">
    <property type="entry name" value="ATP-DEPENDENT HELICASE IRC3-RELATED"/>
    <property type="match status" value="1"/>
</dbReference>
<dbReference type="InterPro" id="IPR045572">
    <property type="entry name" value="RE_endonuc_C"/>
</dbReference>